<sequence length="267" mass="29420">MCSVPETERLSESLNSFRIHSLLPNFYYIPDFITAAEEDSLLRSHIQIPSNRWVSLSHRRLQAHPSTLTPKNTLLASPLPAWLTAPIIPRLERLGVFEDAPHRSPNHVLVNEYRPGEGIMPHEDGGAYHPIVATVSLGGVAVLDVYEKADGNDSREEVDAEDRDVGTTGTDGEKRNGRPMPCARILQEPRSLLITTGTAYTDLMHGIAEIDVDENLDSKAIANWGLLGDAAKFESGSSRRDTRTSLTYRDVLKTSKVGSRILGTGKK</sequence>
<dbReference type="PROSITE" id="PS51471">
    <property type="entry name" value="FE2OG_OXY"/>
    <property type="match status" value="1"/>
</dbReference>
<keyword evidence="11" id="KW-1185">Reference proteome</keyword>
<dbReference type="InterPro" id="IPR005123">
    <property type="entry name" value="Oxoglu/Fe-dep_dioxygenase_dom"/>
</dbReference>
<protein>
    <recommendedName>
        <fullName evidence="9">Fe2OG dioxygenase domain-containing protein</fullName>
    </recommendedName>
</protein>
<keyword evidence="5" id="KW-0560">Oxidoreductase</keyword>
<evidence type="ECO:0000256" key="6">
    <source>
        <dbReference type="ARBA" id="ARBA00023004"/>
    </source>
</evidence>
<dbReference type="GO" id="GO:0051213">
    <property type="term" value="F:dioxygenase activity"/>
    <property type="evidence" value="ECO:0007669"/>
    <property type="project" value="UniProtKB-KW"/>
</dbReference>
<accession>A0A4U0XM03</accession>
<evidence type="ECO:0000256" key="3">
    <source>
        <dbReference type="ARBA" id="ARBA00022723"/>
    </source>
</evidence>
<keyword evidence="3" id="KW-0479">Metal-binding</keyword>
<evidence type="ECO:0000256" key="1">
    <source>
        <dbReference type="ARBA" id="ARBA00004123"/>
    </source>
</evidence>
<keyword evidence="4" id="KW-0223">Dioxygenase</keyword>
<proteinExistence type="inferred from homology"/>
<reference evidence="10 11" key="1">
    <citation type="submission" date="2017-03" db="EMBL/GenBank/DDBJ databases">
        <title>Genomes of endolithic fungi from Antarctica.</title>
        <authorList>
            <person name="Coleine C."/>
            <person name="Masonjones S."/>
            <person name="Stajich J.E."/>
        </authorList>
    </citation>
    <scope>NUCLEOTIDE SEQUENCE [LARGE SCALE GENOMIC DNA]</scope>
    <source>
        <strain evidence="10 11">CCFEE 5187</strain>
    </source>
</reference>
<comment type="caution">
    <text evidence="10">The sequence shown here is derived from an EMBL/GenBank/DDBJ whole genome shotgun (WGS) entry which is preliminary data.</text>
</comment>
<name>A0A4U0XM03_9PEZI</name>
<dbReference type="Gene3D" id="2.60.120.590">
    <property type="entry name" value="Alpha-ketoglutarate-dependent dioxygenase AlkB-like"/>
    <property type="match status" value="1"/>
</dbReference>
<dbReference type="Pfam" id="PF13532">
    <property type="entry name" value="2OG-FeII_Oxy_2"/>
    <property type="match status" value="1"/>
</dbReference>
<evidence type="ECO:0000313" key="11">
    <source>
        <dbReference type="Proteomes" id="UP000308768"/>
    </source>
</evidence>
<dbReference type="AlphaFoldDB" id="A0A4U0XM03"/>
<evidence type="ECO:0000256" key="8">
    <source>
        <dbReference type="SAM" id="MobiDB-lite"/>
    </source>
</evidence>
<dbReference type="GO" id="GO:0005634">
    <property type="term" value="C:nucleus"/>
    <property type="evidence" value="ECO:0007669"/>
    <property type="project" value="UniProtKB-SubCell"/>
</dbReference>
<dbReference type="PANTHER" id="PTHR46030:SF1">
    <property type="entry name" value="ALPHA-KETOGLUTARATE-DEPENDENT DIOXYGENASE ALKB HOMOLOG 6"/>
    <property type="match status" value="1"/>
</dbReference>
<dbReference type="GO" id="GO:0046872">
    <property type="term" value="F:metal ion binding"/>
    <property type="evidence" value="ECO:0007669"/>
    <property type="project" value="UniProtKB-KW"/>
</dbReference>
<evidence type="ECO:0000259" key="9">
    <source>
        <dbReference type="PROSITE" id="PS51471"/>
    </source>
</evidence>
<evidence type="ECO:0000256" key="7">
    <source>
        <dbReference type="ARBA" id="ARBA00023242"/>
    </source>
</evidence>
<feature type="domain" description="Fe2OG dioxygenase" evidence="9">
    <location>
        <begin position="104"/>
        <end position="252"/>
    </location>
</feature>
<dbReference type="SUPFAM" id="SSF51197">
    <property type="entry name" value="Clavaminate synthase-like"/>
    <property type="match status" value="1"/>
</dbReference>
<dbReference type="EMBL" id="NAJN01000193">
    <property type="protein sequence ID" value="TKA77326.1"/>
    <property type="molecule type" value="Genomic_DNA"/>
</dbReference>
<keyword evidence="6" id="KW-0408">Iron</keyword>
<gene>
    <name evidence="10" type="ORF">B0A49_02120</name>
</gene>
<keyword evidence="7" id="KW-0539">Nucleus</keyword>
<comment type="subcellular location">
    <subcellularLocation>
        <location evidence="1">Nucleus</location>
    </subcellularLocation>
</comment>
<dbReference type="STRING" id="331657.A0A4U0XM03"/>
<dbReference type="Proteomes" id="UP000308768">
    <property type="component" value="Unassembled WGS sequence"/>
</dbReference>
<dbReference type="OrthoDB" id="412814at2759"/>
<dbReference type="InterPro" id="IPR037151">
    <property type="entry name" value="AlkB-like_sf"/>
</dbReference>
<evidence type="ECO:0000256" key="5">
    <source>
        <dbReference type="ARBA" id="ARBA00023002"/>
    </source>
</evidence>
<evidence type="ECO:0000313" key="10">
    <source>
        <dbReference type="EMBL" id="TKA77326.1"/>
    </source>
</evidence>
<dbReference type="InterPro" id="IPR032862">
    <property type="entry name" value="ALKBH6"/>
</dbReference>
<dbReference type="InterPro" id="IPR027450">
    <property type="entry name" value="AlkB-like"/>
</dbReference>
<evidence type="ECO:0000256" key="2">
    <source>
        <dbReference type="ARBA" id="ARBA00007879"/>
    </source>
</evidence>
<evidence type="ECO:0000256" key="4">
    <source>
        <dbReference type="ARBA" id="ARBA00022964"/>
    </source>
</evidence>
<comment type="similarity">
    <text evidence="2">Belongs to the alkB family.</text>
</comment>
<feature type="region of interest" description="Disordered" evidence="8">
    <location>
        <begin position="150"/>
        <end position="178"/>
    </location>
</feature>
<dbReference type="PANTHER" id="PTHR46030">
    <property type="entry name" value="ALPHA-KETOGLUTARATE-DEPENDENT DIOXYGENASE ALKB HOMOLOG 6"/>
    <property type="match status" value="1"/>
</dbReference>
<organism evidence="10 11">
    <name type="scientific">Cryomyces minteri</name>
    <dbReference type="NCBI Taxonomy" id="331657"/>
    <lineage>
        <taxon>Eukaryota</taxon>
        <taxon>Fungi</taxon>
        <taxon>Dikarya</taxon>
        <taxon>Ascomycota</taxon>
        <taxon>Pezizomycotina</taxon>
        <taxon>Dothideomycetes</taxon>
        <taxon>Dothideomycetes incertae sedis</taxon>
        <taxon>Cryomyces</taxon>
    </lineage>
</organism>